<evidence type="ECO:0000313" key="5">
    <source>
        <dbReference type="Proteomes" id="UP000658997"/>
    </source>
</evidence>
<evidence type="ECO:0000313" key="3">
    <source>
        <dbReference type="EMBL" id="SYW86199.1"/>
    </source>
</evidence>
<keyword evidence="5" id="KW-1185">Reference proteome</keyword>
<proteinExistence type="predicted"/>
<feature type="region of interest" description="Disordered" evidence="1">
    <location>
        <begin position="572"/>
        <end position="654"/>
    </location>
</feature>
<feature type="region of interest" description="Disordered" evidence="1">
    <location>
        <begin position="266"/>
        <end position="285"/>
    </location>
</feature>
<feature type="compositionally biased region" description="Basic and acidic residues" evidence="1">
    <location>
        <begin position="641"/>
        <end position="654"/>
    </location>
</feature>
<evidence type="ECO:0000313" key="4">
    <source>
        <dbReference type="Proteomes" id="UP000179920"/>
    </source>
</evidence>
<evidence type="ECO:0000313" key="2">
    <source>
        <dbReference type="EMBL" id="SAM81446.1"/>
    </source>
</evidence>
<dbReference type="EMBL" id="LT558120">
    <property type="protein sequence ID" value="SAM81446.1"/>
    <property type="molecule type" value="Genomic_DNA"/>
</dbReference>
<feature type="compositionally biased region" description="Basic and acidic residues" evidence="1">
    <location>
        <begin position="267"/>
        <end position="276"/>
    </location>
</feature>
<sequence length="654" mass="72160">MDLKILSTTVNDVFLSPQVCSENETPEDDEPAIVQIIIQLTIPAGYNPPSKLLSLTASLVGYESIGFPKGGFEQNQPYYIKKDIASATDLKLEAGTTYQFEVSFSVDHSTAPYQRCKYGRHHQKVQVKATFPGLLGKKTLLAEKNLFFIQTVAATGFLPYYHVHRAAEEGLGPIFLGVRTQHLTVGGYLRITFSLASPSPTLRLYSLKLTLLQQTTLKSRVRRNYLEYPPSERFVFFEAGVEELKKCLQQAHHDGGLDGLLALAKEQQQHQERRSSNGEADASGPLCSTDPIAYSSLPQLGQCNWVARIPNDSEARASTLPGSDCAIGMAHALELTIQYSDPSLPSGSDVRTYRASWGLILPSCACRWQTMRLPSYTEEDANPVPKISRDFWAGRNEHESFTQCVCGEDLEHLMEMEQQAASESEIQASSEIWREMLSHRLQQRLLRNGGIGAGGRSSSSSSSPTLSRIVSRRGSMDDPSASGSSFAGASTNAAAAAVGMADVRGRQDRRTPTRSYSGSTPTDETARFGLIEAEDEVEFELQAREVLADLHVNQNDYQREWDRLNELRQRRNKARNEYTSVPHSRDGRDEGRKYRSQSAHPALRLFQKRSASSSNSRASSPSRGGVLGSPGTPPPPPPVAIEERLGEMGLDEKS</sequence>
<feature type="compositionally biased region" description="Basic and acidic residues" evidence="1">
    <location>
        <begin position="583"/>
        <end position="593"/>
    </location>
</feature>
<evidence type="ECO:0000256" key="1">
    <source>
        <dbReference type="SAM" id="MobiDB-lite"/>
    </source>
</evidence>
<feature type="compositionally biased region" description="Polar residues" evidence="1">
    <location>
        <begin position="513"/>
        <end position="523"/>
    </location>
</feature>
<name>A0A1K0G2A6_9BASI</name>
<dbReference type="EMBL" id="ULHB01000247">
    <property type="protein sequence ID" value="SYW86199.1"/>
    <property type="molecule type" value="Genomic_DNA"/>
</dbReference>
<dbReference type="Proteomes" id="UP000658997">
    <property type="component" value="Unassembled WGS sequence"/>
</dbReference>
<gene>
    <name evidence="3" type="ORF">UBRO2_05919</name>
    <name evidence="2" type="ORF">UBRO_02979</name>
</gene>
<reference evidence="2" key="1">
    <citation type="submission" date="2016-04" db="EMBL/GenBank/DDBJ databases">
        <authorList>
            <person name="Evans L.H."/>
            <person name="Alamgir A."/>
            <person name="Owens N."/>
            <person name="Weber N.D."/>
            <person name="Virtaneva K."/>
            <person name="Barbian K."/>
            <person name="Babar A."/>
            <person name="Rosenke K."/>
        </authorList>
    </citation>
    <scope>NUCLEOTIDE SEQUENCE</scope>
    <source>
        <strain evidence="2">UB2112</strain>
    </source>
</reference>
<dbReference type="AlphaFoldDB" id="A0A1K0G2A6"/>
<feature type="compositionally biased region" description="Low complexity" evidence="1">
    <location>
        <begin position="609"/>
        <end position="623"/>
    </location>
</feature>
<organism evidence="2 4">
    <name type="scientific">Ustilago bromivora</name>
    <dbReference type="NCBI Taxonomy" id="307758"/>
    <lineage>
        <taxon>Eukaryota</taxon>
        <taxon>Fungi</taxon>
        <taxon>Dikarya</taxon>
        <taxon>Basidiomycota</taxon>
        <taxon>Ustilaginomycotina</taxon>
        <taxon>Ustilaginomycetes</taxon>
        <taxon>Ustilaginales</taxon>
        <taxon>Ustilaginaceae</taxon>
        <taxon>Ustilago</taxon>
    </lineage>
</organism>
<evidence type="ECO:0008006" key="6">
    <source>
        <dbReference type="Google" id="ProtNLM"/>
    </source>
</evidence>
<accession>A0A1K0G2A6</accession>
<reference evidence="4" key="2">
    <citation type="submission" date="2016-04" db="EMBL/GenBank/DDBJ databases">
        <authorList>
            <person name="Guldener U."/>
            <person name="Guldener U."/>
        </authorList>
    </citation>
    <scope>NUCLEOTIDE SEQUENCE [LARGE SCALE GENOMIC DNA]</scope>
    <source>
        <strain evidence="4">UB2112</strain>
    </source>
</reference>
<feature type="compositionally biased region" description="Low complexity" evidence="1">
    <location>
        <begin position="480"/>
        <end position="501"/>
    </location>
</feature>
<reference evidence="3" key="3">
    <citation type="submission" date="2018-08" db="EMBL/GenBank/DDBJ databases">
        <authorList>
            <person name="Guldener U."/>
        </authorList>
    </citation>
    <scope>NUCLEOTIDE SEQUENCE</scope>
    <source>
        <strain evidence="3">UB2</strain>
    </source>
</reference>
<feature type="compositionally biased region" description="Low complexity" evidence="1">
    <location>
        <begin position="456"/>
        <end position="469"/>
    </location>
</feature>
<dbReference type="Proteomes" id="UP000179920">
    <property type="component" value="Chromosome IV"/>
</dbReference>
<dbReference type="OrthoDB" id="3345971at2759"/>
<feature type="region of interest" description="Disordered" evidence="1">
    <location>
        <begin position="448"/>
        <end position="527"/>
    </location>
</feature>
<protein>
    <recommendedName>
        <fullName evidence="6">Arrestin-like N-terminal domain-containing protein</fullName>
    </recommendedName>
</protein>